<evidence type="ECO:0000313" key="3">
    <source>
        <dbReference type="Proteomes" id="UP000461880"/>
    </source>
</evidence>
<dbReference type="InterPro" id="IPR024385">
    <property type="entry name" value="DUF3854"/>
</dbReference>
<evidence type="ECO:0000313" key="2">
    <source>
        <dbReference type="EMBL" id="MSS58224.1"/>
    </source>
</evidence>
<keyword evidence="3" id="KW-1185">Reference proteome</keyword>
<feature type="domain" description="DUF3854" evidence="1">
    <location>
        <begin position="301"/>
        <end position="398"/>
    </location>
</feature>
<protein>
    <submittedName>
        <fullName evidence="2">DUF3854 domain-containing protein</fullName>
    </submittedName>
</protein>
<evidence type="ECO:0000259" key="1">
    <source>
        <dbReference type="Pfam" id="PF12965"/>
    </source>
</evidence>
<dbReference type="Proteomes" id="UP000461880">
    <property type="component" value="Unassembled WGS sequence"/>
</dbReference>
<comment type="caution">
    <text evidence="2">The sequence shown here is derived from an EMBL/GenBank/DDBJ whole genome shotgun (WGS) entry which is preliminary data.</text>
</comment>
<reference evidence="2 3" key="1">
    <citation type="submission" date="2019-08" db="EMBL/GenBank/DDBJ databases">
        <title>In-depth cultivation of the pig gut microbiome towards novel bacterial diversity and tailored functional studies.</title>
        <authorList>
            <person name="Wylensek D."/>
            <person name="Hitch T.C.A."/>
            <person name="Clavel T."/>
        </authorList>
    </citation>
    <scope>NUCLEOTIDE SEQUENCE [LARGE SCALE GENOMIC DNA]</scope>
    <source>
        <strain evidence="2 3">Oil+RF-744-GAM-WT-6</strain>
    </source>
</reference>
<gene>
    <name evidence="2" type="ORF">FYJ51_04820</name>
</gene>
<dbReference type="AlphaFoldDB" id="A0A7X2NRL0"/>
<dbReference type="EMBL" id="VUMN01000008">
    <property type="protein sequence ID" value="MSS58224.1"/>
    <property type="molecule type" value="Genomic_DNA"/>
</dbReference>
<sequence length="427" mass="48377">METRFPFGIDAVMELDRPDIRRYQKTGTSADYDCPFCGRKRKLHLDFTKNTFRCNVCHEENHAQGGLIQLHCMLKGLPYDTKEARSAGYRDLLAEFEGLSEDQKHAFQVQHQERSAPCTEGHPASADVLDRVYRSFLSELKLRDPHRKDLLRRGFTEAEIADSWFRSVPRVGFCTYAENALLKSGVFRIEDQEENLEKWKEIFREKGSVIPGFYLSDSGRIAAVRMDSGYFIPVKDCLGRITGMQIRFDPLPENAPEEEKDRYHRYAWFSSAGWKQGCSVRGASQIHFAGFSFEKEQTPETVGLTEGALKADAASAISGKPFIALIGVGNQEQLPSVLGYLKDHGTKRISVFVDMDLYENAHVASALKGIEEKVTLSGLEFAAWSWDRNYKGIDDWLLECRNRGRITEASNLTGLVKRLKPGLPEAE</sequence>
<dbReference type="Pfam" id="PF12965">
    <property type="entry name" value="DUF3854"/>
    <property type="match status" value="1"/>
</dbReference>
<dbReference type="RefSeq" id="WP_154503897.1">
    <property type="nucleotide sequence ID" value="NZ_VUMN01000008.1"/>
</dbReference>
<dbReference type="SUPFAM" id="SSF57783">
    <property type="entry name" value="Zinc beta-ribbon"/>
    <property type="match status" value="1"/>
</dbReference>
<accession>A0A7X2NRL0</accession>
<proteinExistence type="predicted"/>
<name>A0A7X2NRL0_9FIRM</name>
<organism evidence="2 3">
    <name type="scientific">Stecheria intestinalis</name>
    <dbReference type="NCBI Taxonomy" id="2606630"/>
    <lineage>
        <taxon>Bacteria</taxon>
        <taxon>Bacillati</taxon>
        <taxon>Bacillota</taxon>
        <taxon>Erysipelotrichia</taxon>
        <taxon>Erysipelotrichales</taxon>
        <taxon>Erysipelotrichaceae</taxon>
        <taxon>Stecheria</taxon>
    </lineage>
</organism>